<reference evidence="4 5" key="1">
    <citation type="submission" date="2019-11" db="EMBL/GenBank/DDBJ databases">
        <title>Novel Deefgea species.</title>
        <authorList>
            <person name="Han J.-H."/>
        </authorList>
    </citation>
    <scope>NUCLEOTIDE SEQUENCE [LARGE SCALE GENOMIC DNA]</scope>
    <source>
        <strain evidence="4 5">LMG 24817</strain>
    </source>
</reference>
<keyword evidence="1" id="KW-0378">Hydrolase</keyword>
<dbReference type="InterPro" id="IPR003610">
    <property type="entry name" value="CBM5/12"/>
</dbReference>
<dbReference type="RefSeq" id="WP_203570558.1">
    <property type="nucleotide sequence ID" value="NZ_WOFE01000002.1"/>
</dbReference>
<organism evidence="4 5">
    <name type="scientific">Deefgea chitinilytica</name>
    <dbReference type="NCBI Taxonomy" id="570276"/>
    <lineage>
        <taxon>Bacteria</taxon>
        <taxon>Pseudomonadati</taxon>
        <taxon>Pseudomonadota</taxon>
        <taxon>Betaproteobacteria</taxon>
        <taxon>Neisseriales</taxon>
        <taxon>Chitinibacteraceae</taxon>
        <taxon>Deefgea</taxon>
    </lineage>
</organism>
<feature type="signal peptide" evidence="2">
    <location>
        <begin position="1"/>
        <end position="21"/>
    </location>
</feature>
<dbReference type="CDD" id="cd12214">
    <property type="entry name" value="ChiA1_BD"/>
    <property type="match status" value="2"/>
</dbReference>
<dbReference type="SUPFAM" id="SSF51055">
    <property type="entry name" value="Carbohydrate binding domain"/>
    <property type="match status" value="2"/>
</dbReference>
<evidence type="ECO:0000256" key="1">
    <source>
        <dbReference type="ARBA" id="ARBA00022801"/>
    </source>
</evidence>
<dbReference type="InterPro" id="IPR036573">
    <property type="entry name" value="CBM_sf_5/12"/>
</dbReference>
<dbReference type="SMART" id="SM00495">
    <property type="entry name" value="ChtBD3"/>
    <property type="match status" value="2"/>
</dbReference>
<feature type="domain" description="Chitin-binding type-3" evidence="3">
    <location>
        <begin position="22"/>
        <end position="70"/>
    </location>
</feature>
<evidence type="ECO:0000259" key="3">
    <source>
        <dbReference type="SMART" id="SM00495"/>
    </source>
</evidence>
<dbReference type="Gene3D" id="2.10.10.20">
    <property type="entry name" value="Carbohydrate-binding module superfamily 5/12"/>
    <property type="match status" value="2"/>
</dbReference>
<gene>
    <name evidence="4" type="ORF">GM173_06535</name>
</gene>
<sequence length="131" mass="14816">MSTFNKLILSLVLISSSLAWAASPWREGRHYGQGEIVTYQGRTYKALQSHTAERGANWSPAAAASLWTPFTIKNPSFSWQEGKHYRQGQMVDYRGRSFRARQAHKAEPGANWNPEAAPSLWEALDNIQLPR</sequence>
<keyword evidence="2" id="KW-0732">Signal</keyword>
<accession>A0ABS2CAQ9</accession>
<dbReference type="Pfam" id="PF02839">
    <property type="entry name" value="CBM_5_12"/>
    <property type="match status" value="2"/>
</dbReference>
<evidence type="ECO:0000256" key="2">
    <source>
        <dbReference type="SAM" id="SignalP"/>
    </source>
</evidence>
<proteinExistence type="predicted"/>
<keyword evidence="5" id="KW-1185">Reference proteome</keyword>
<name>A0ABS2CAQ9_9NEIS</name>
<evidence type="ECO:0000313" key="4">
    <source>
        <dbReference type="EMBL" id="MBM5571235.1"/>
    </source>
</evidence>
<feature type="domain" description="Chitin-binding type-3" evidence="3">
    <location>
        <begin position="76"/>
        <end position="124"/>
    </location>
</feature>
<dbReference type="EMBL" id="WOFE01000002">
    <property type="protein sequence ID" value="MBM5571235.1"/>
    <property type="molecule type" value="Genomic_DNA"/>
</dbReference>
<evidence type="ECO:0000313" key="5">
    <source>
        <dbReference type="Proteomes" id="UP001195660"/>
    </source>
</evidence>
<comment type="caution">
    <text evidence="4">The sequence shown here is derived from an EMBL/GenBank/DDBJ whole genome shotgun (WGS) entry which is preliminary data.</text>
</comment>
<feature type="chain" id="PRO_5046230698" description="Chitin-binding type-3 domain-containing protein" evidence="2">
    <location>
        <begin position="22"/>
        <end position="131"/>
    </location>
</feature>
<dbReference type="Proteomes" id="UP001195660">
    <property type="component" value="Unassembled WGS sequence"/>
</dbReference>
<protein>
    <recommendedName>
        <fullName evidence="3">Chitin-binding type-3 domain-containing protein</fullName>
    </recommendedName>
</protein>